<evidence type="ECO:0000259" key="8">
    <source>
        <dbReference type="Pfam" id="PF20684"/>
    </source>
</evidence>
<comment type="similarity">
    <text evidence="5">Belongs to the SAT4 family.</text>
</comment>
<keyword evidence="4 7" id="KW-0472">Membrane</keyword>
<feature type="compositionally biased region" description="Basic and acidic residues" evidence="6">
    <location>
        <begin position="347"/>
        <end position="358"/>
    </location>
</feature>
<keyword evidence="2 7" id="KW-0812">Transmembrane</keyword>
<feature type="transmembrane region" description="Helical" evidence="7">
    <location>
        <begin position="221"/>
        <end position="241"/>
    </location>
</feature>
<accession>S7ZQR5</accession>
<dbReference type="Pfam" id="PF20684">
    <property type="entry name" value="Fung_rhodopsin"/>
    <property type="match status" value="1"/>
</dbReference>
<dbReference type="AlphaFoldDB" id="S7ZQR5"/>
<evidence type="ECO:0000256" key="2">
    <source>
        <dbReference type="ARBA" id="ARBA00022692"/>
    </source>
</evidence>
<evidence type="ECO:0000313" key="10">
    <source>
        <dbReference type="Proteomes" id="UP000019376"/>
    </source>
</evidence>
<dbReference type="HOGENOM" id="CLU_046870_0_1_1"/>
<dbReference type="OrthoDB" id="444631at2759"/>
<feature type="transmembrane region" description="Helical" evidence="7">
    <location>
        <begin position="110"/>
        <end position="130"/>
    </location>
</feature>
<evidence type="ECO:0000256" key="6">
    <source>
        <dbReference type="SAM" id="MobiDB-lite"/>
    </source>
</evidence>
<evidence type="ECO:0000256" key="4">
    <source>
        <dbReference type="ARBA" id="ARBA00023136"/>
    </source>
</evidence>
<feature type="transmembrane region" description="Helical" evidence="7">
    <location>
        <begin position="53"/>
        <end position="73"/>
    </location>
</feature>
<comment type="subcellular location">
    <subcellularLocation>
        <location evidence="1">Membrane</location>
        <topology evidence="1">Multi-pass membrane protein</topology>
    </subcellularLocation>
</comment>
<feature type="region of interest" description="Disordered" evidence="6">
    <location>
        <begin position="347"/>
        <end position="375"/>
    </location>
</feature>
<dbReference type="InterPro" id="IPR049326">
    <property type="entry name" value="Rhodopsin_dom_fungi"/>
</dbReference>
<proteinExistence type="inferred from homology"/>
<protein>
    <recommendedName>
        <fullName evidence="8">Rhodopsin domain-containing protein</fullName>
    </recommendedName>
</protein>
<dbReference type="EMBL" id="KB644412">
    <property type="protein sequence ID" value="EPS31001.1"/>
    <property type="molecule type" value="Genomic_DNA"/>
</dbReference>
<dbReference type="PANTHER" id="PTHR33048">
    <property type="entry name" value="PTH11-LIKE INTEGRAL MEMBRANE PROTEIN (AFU_ORTHOLOGUE AFUA_5G11245)"/>
    <property type="match status" value="1"/>
</dbReference>
<dbReference type="Proteomes" id="UP000019376">
    <property type="component" value="Unassembled WGS sequence"/>
</dbReference>
<keyword evidence="10" id="KW-1185">Reference proteome</keyword>
<reference evidence="9 10" key="1">
    <citation type="journal article" date="2013" name="PLoS ONE">
        <title>Genomic and secretomic analyses reveal unique features of the lignocellulolytic enzyme system of Penicillium decumbens.</title>
        <authorList>
            <person name="Liu G."/>
            <person name="Zhang L."/>
            <person name="Wei X."/>
            <person name="Zou G."/>
            <person name="Qin Y."/>
            <person name="Ma L."/>
            <person name="Li J."/>
            <person name="Zheng H."/>
            <person name="Wang S."/>
            <person name="Wang C."/>
            <person name="Xun L."/>
            <person name="Zhao G.-P."/>
            <person name="Zhou Z."/>
            <person name="Qu Y."/>
        </authorList>
    </citation>
    <scope>NUCLEOTIDE SEQUENCE [LARGE SCALE GENOMIC DNA]</scope>
    <source>
        <strain evidence="10">114-2 / CGMCC 5302</strain>
    </source>
</reference>
<evidence type="ECO:0000256" key="3">
    <source>
        <dbReference type="ARBA" id="ARBA00022989"/>
    </source>
</evidence>
<dbReference type="PhylomeDB" id="S7ZQR5"/>
<feature type="transmembrane region" description="Helical" evidence="7">
    <location>
        <begin position="253"/>
        <end position="276"/>
    </location>
</feature>
<name>S7ZQR5_PENO1</name>
<dbReference type="GO" id="GO:0016020">
    <property type="term" value="C:membrane"/>
    <property type="evidence" value="ECO:0007669"/>
    <property type="project" value="UniProtKB-SubCell"/>
</dbReference>
<evidence type="ECO:0000256" key="1">
    <source>
        <dbReference type="ARBA" id="ARBA00004141"/>
    </source>
</evidence>
<keyword evidence="3 7" id="KW-1133">Transmembrane helix</keyword>
<feature type="compositionally biased region" description="Polar residues" evidence="6">
    <location>
        <begin position="361"/>
        <end position="375"/>
    </location>
</feature>
<evidence type="ECO:0000256" key="5">
    <source>
        <dbReference type="ARBA" id="ARBA00038359"/>
    </source>
</evidence>
<organism evidence="9 10">
    <name type="scientific">Penicillium oxalicum (strain 114-2 / CGMCC 5302)</name>
    <name type="common">Penicillium decumbens</name>
    <dbReference type="NCBI Taxonomy" id="933388"/>
    <lineage>
        <taxon>Eukaryota</taxon>
        <taxon>Fungi</taxon>
        <taxon>Dikarya</taxon>
        <taxon>Ascomycota</taxon>
        <taxon>Pezizomycotina</taxon>
        <taxon>Eurotiomycetes</taxon>
        <taxon>Eurotiomycetidae</taxon>
        <taxon>Eurotiales</taxon>
        <taxon>Aspergillaceae</taxon>
        <taxon>Penicillium</taxon>
    </lineage>
</organism>
<dbReference type="eggNOG" id="ENOG502SSB8">
    <property type="taxonomic scope" value="Eukaryota"/>
</dbReference>
<feature type="transmembrane region" description="Helical" evidence="7">
    <location>
        <begin position="188"/>
        <end position="209"/>
    </location>
</feature>
<feature type="transmembrane region" description="Helical" evidence="7">
    <location>
        <begin position="137"/>
        <end position="157"/>
    </location>
</feature>
<gene>
    <name evidence="9" type="ORF">PDE_05955</name>
</gene>
<dbReference type="InterPro" id="IPR052337">
    <property type="entry name" value="SAT4-like"/>
</dbReference>
<dbReference type="STRING" id="933388.S7ZQR5"/>
<evidence type="ECO:0000313" key="9">
    <source>
        <dbReference type="EMBL" id="EPS31001.1"/>
    </source>
</evidence>
<dbReference type="PANTHER" id="PTHR33048:SF47">
    <property type="entry name" value="INTEGRAL MEMBRANE PROTEIN-RELATED"/>
    <property type="match status" value="1"/>
</dbReference>
<sequence length="375" mass="42465">MDDTGQPSQTPGGQIPESVFIGVLWALTGTAFVFVLFRLYVQLAYFHGLFIDDFLVILAWIIILTAAVIWQIYGRHLFQFNRVLSGQESLTLSALLQYHTFMHSLAPLQILFYTALWCIKFSFLSFFYRLSCRIKPLCLWWVIVVVITAGIYIASVADIEYKCSFGGLEYVMEQCPRLSHIHYENRSFWANCAGDVVTDMMILSIPISVLWNAQITRRRKIVLLSIFSATIFIMVVAVIRVGVKTSLDEQIDIAWLCFWSFVEVDAAILISCVASMRQLFISAQAKSTRERSTSNQNSLGRGVKSPPVVSSRVQPGRDGSDVLSSEGDVPLSPLSLVHVRHDFKLTRGAAKDRMRDEETGQQEMWNSTPTREPRQ</sequence>
<feature type="transmembrane region" description="Helical" evidence="7">
    <location>
        <begin position="20"/>
        <end position="41"/>
    </location>
</feature>
<feature type="region of interest" description="Disordered" evidence="6">
    <location>
        <begin position="291"/>
        <end position="327"/>
    </location>
</feature>
<evidence type="ECO:0000256" key="7">
    <source>
        <dbReference type="SAM" id="Phobius"/>
    </source>
</evidence>
<feature type="domain" description="Rhodopsin" evidence="8">
    <location>
        <begin position="38"/>
        <end position="280"/>
    </location>
</feature>